<dbReference type="STRING" id="2880.D7FIA4"/>
<dbReference type="Gene3D" id="3.60.40.10">
    <property type="entry name" value="PPM-type phosphatase domain"/>
    <property type="match status" value="1"/>
</dbReference>
<dbReference type="InterPro" id="IPR039123">
    <property type="entry name" value="PPTC7"/>
</dbReference>
<name>D7FIA4_ECTSI</name>
<evidence type="ECO:0000256" key="1">
    <source>
        <dbReference type="RuleBase" id="RU366020"/>
    </source>
</evidence>
<evidence type="ECO:0000256" key="2">
    <source>
        <dbReference type="SAM" id="MobiDB-lite"/>
    </source>
</evidence>
<dbReference type="EC" id="3.1.3.16" evidence="1"/>
<feature type="region of interest" description="Disordered" evidence="2">
    <location>
        <begin position="355"/>
        <end position="385"/>
    </location>
</feature>
<dbReference type="SMART" id="SM00331">
    <property type="entry name" value="PP2C_SIG"/>
    <property type="match status" value="1"/>
</dbReference>
<gene>
    <name evidence="4" type="ORF">Esi_0119_0014</name>
</gene>
<evidence type="ECO:0000259" key="3">
    <source>
        <dbReference type="PROSITE" id="PS51746"/>
    </source>
</evidence>
<dbReference type="EMBL" id="FN647870">
    <property type="protein sequence ID" value="CBJ28728.1"/>
    <property type="molecule type" value="Genomic_DNA"/>
</dbReference>
<dbReference type="PROSITE" id="PS51746">
    <property type="entry name" value="PPM_2"/>
    <property type="match status" value="1"/>
</dbReference>
<dbReference type="PANTHER" id="PTHR12320:SF1">
    <property type="entry name" value="PROTEIN PHOSPHATASE PTC7 HOMOLOG"/>
    <property type="match status" value="1"/>
</dbReference>
<keyword evidence="1" id="KW-0479">Metal-binding</keyword>
<keyword evidence="1" id="KW-0904">Protein phosphatase</keyword>
<evidence type="ECO:0000313" key="5">
    <source>
        <dbReference type="Proteomes" id="UP000002630"/>
    </source>
</evidence>
<dbReference type="PANTHER" id="PTHR12320">
    <property type="entry name" value="PROTEIN PHOSPHATASE 2C"/>
    <property type="match status" value="1"/>
</dbReference>
<keyword evidence="1" id="KW-0460">Magnesium</keyword>
<dbReference type="SUPFAM" id="SSF81606">
    <property type="entry name" value="PP2C-like"/>
    <property type="match status" value="1"/>
</dbReference>
<comment type="catalytic activity">
    <reaction evidence="1">
        <text>O-phospho-L-threonyl-[protein] + H2O = L-threonyl-[protein] + phosphate</text>
        <dbReference type="Rhea" id="RHEA:47004"/>
        <dbReference type="Rhea" id="RHEA-COMP:11060"/>
        <dbReference type="Rhea" id="RHEA-COMP:11605"/>
        <dbReference type="ChEBI" id="CHEBI:15377"/>
        <dbReference type="ChEBI" id="CHEBI:30013"/>
        <dbReference type="ChEBI" id="CHEBI:43474"/>
        <dbReference type="ChEBI" id="CHEBI:61977"/>
        <dbReference type="EC" id="3.1.3.16"/>
    </reaction>
</comment>
<evidence type="ECO:0000313" key="4">
    <source>
        <dbReference type="EMBL" id="CBJ28728.1"/>
    </source>
</evidence>
<comment type="cofactor">
    <cofactor evidence="1">
        <name>Mn(2+)</name>
        <dbReference type="ChEBI" id="CHEBI:29035"/>
    </cofactor>
</comment>
<dbReference type="OrthoDB" id="60843at2759"/>
<dbReference type="OMA" id="NERRRYY"/>
<dbReference type="InterPro" id="IPR036457">
    <property type="entry name" value="PPM-type-like_dom_sf"/>
</dbReference>
<proteinExistence type="inferred from homology"/>
<dbReference type="InParanoid" id="D7FIA4"/>
<dbReference type="AlphaFoldDB" id="D7FIA4"/>
<dbReference type="Proteomes" id="UP000002630">
    <property type="component" value="Linkage Group LG23"/>
</dbReference>
<reference evidence="4 5" key="1">
    <citation type="journal article" date="2010" name="Nature">
        <title>The Ectocarpus genome and the independent evolution of multicellularity in brown algae.</title>
        <authorList>
            <person name="Cock J.M."/>
            <person name="Sterck L."/>
            <person name="Rouze P."/>
            <person name="Scornet D."/>
            <person name="Allen A.E."/>
            <person name="Amoutzias G."/>
            <person name="Anthouard V."/>
            <person name="Artiguenave F."/>
            <person name="Aury J.M."/>
            <person name="Badger J.H."/>
            <person name="Beszteri B."/>
            <person name="Billiau K."/>
            <person name="Bonnet E."/>
            <person name="Bothwell J.H."/>
            <person name="Bowler C."/>
            <person name="Boyen C."/>
            <person name="Brownlee C."/>
            <person name="Carrano C.J."/>
            <person name="Charrier B."/>
            <person name="Cho G.Y."/>
            <person name="Coelho S.M."/>
            <person name="Collen J."/>
            <person name="Corre E."/>
            <person name="Da Silva C."/>
            <person name="Delage L."/>
            <person name="Delaroque N."/>
            <person name="Dittami S.M."/>
            <person name="Doulbeau S."/>
            <person name="Elias M."/>
            <person name="Farnham G."/>
            <person name="Gachon C.M."/>
            <person name="Gschloessl B."/>
            <person name="Heesch S."/>
            <person name="Jabbari K."/>
            <person name="Jubin C."/>
            <person name="Kawai H."/>
            <person name="Kimura K."/>
            <person name="Kloareg B."/>
            <person name="Kupper F.C."/>
            <person name="Lang D."/>
            <person name="Le Bail A."/>
            <person name="Leblanc C."/>
            <person name="Lerouge P."/>
            <person name="Lohr M."/>
            <person name="Lopez P.J."/>
            <person name="Martens C."/>
            <person name="Maumus F."/>
            <person name="Michel G."/>
            <person name="Miranda-Saavedra D."/>
            <person name="Morales J."/>
            <person name="Moreau H."/>
            <person name="Motomura T."/>
            <person name="Nagasato C."/>
            <person name="Napoli C.A."/>
            <person name="Nelson D.R."/>
            <person name="Nyvall-Collen P."/>
            <person name="Peters A.F."/>
            <person name="Pommier C."/>
            <person name="Potin P."/>
            <person name="Poulain J."/>
            <person name="Quesneville H."/>
            <person name="Read B."/>
            <person name="Rensing S.A."/>
            <person name="Ritter A."/>
            <person name="Rousvoal S."/>
            <person name="Samanta M."/>
            <person name="Samson G."/>
            <person name="Schroeder D.C."/>
            <person name="Segurens B."/>
            <person name="Strittmatter M."/>
            <person name="Tonon T."/>
            <person name="Tregear J.W."/>
            <person name="Valentin K."/>
            <person name="von Dassow P."/>
            <person name="Yamagishi T."/>
            <person name="Van de Peer Y."/>
            <person name="Wincker P."/>
        </authorList>
    </citation>
    <scope>NUCLEOTIDE SEQUENCE [LARGE SCALE GENOMIC DNA]</scope>
    <source>
        <strain evidence="5">Ec32 / CCAP1310/4</strain>
    </source>
</reference>
<dbReference type="eggNOG" id="KOG1379">
    <property type="taxonomic scope" value="Eukaryota"/>
</dbReference>
<dbReference type="Pfam" id="PF07228">
    <property type="entry name" value="SpoIIE"/>
    <property type="match status" value="1"/>
</dbReference>
<comment type="catalytic activity">
    <reaction evidence="1">
        <text>O-phospho-L-seryl-[protein] + H2O = L-seryl-[protein] + phosphate</text>
        <dbReference type="Rhea" id="RHEA:20629"/>
        <dbReference type="Rhea" id="RHEA-COMP:9863"/>
        <dbReference type="Rhea" id="RHEA-COMP:11604"/>
        <dbReference type="ChEBI" id="CHEBI:15377"/>
        <dbReference type="ChEBI" id="CHEBI:29999"/>
        <dbReference type="ChEBI" id="CHEBI:43474"/>
        <dbReference type="ChEBI" id="CHEBI:83421"/>
        <dbReference type="EC" id="3.1.3.16"/>
    </reaction>
</comment>
<protein>
    <recommendedName>
        <fullName evidence="1">Protein phosphatase</fullName>
        <ecNumber evidence="1">3.1.3.16</ecNumber>
    </recommendedName>
</protein>
<dbReference type="EMBL" id="FN649748">
    <property type="protein sequence ID" value="CBJ28728.1"/>
    <property type="molecule type" value="Genomic_DNA"/>
</dbReference>
<keyword evidence="5" id="KW-1185">Reference proteome</keyword>
<dbReference type="GO" id="GO:0004722">
    <property type="term" value="F:protein serine/threonine phosphatase activity"/>
    <property type="evidence" value="ECO:0007669"/>
    <property type="project" value="UniProtKB-EC"/>
</dbReference>
<organism evidence="4 5">
    <name type="scientific">Ectocarpus siliculosus</name>
    <name type="common">Brown alga</name>
    <name type="synonym">Conferva siliculosa</name>
    <dbReference type="NCBI Taxonomy" id="2880"/>
    <lineage>
        <taxon>Eukaryota</taxon>
        <taxon>Sar</taxon>
        <taxon>Stramenopiles</taxon>
        <taxon>Ochrophyta</taxon>
        <taxon>PX clade</taxon>
        <taxon>Phaeophyceae</taxon>
        <taxon>Ectocarpales</taxon>
        <taxon>Ectocarpaceae</taxon>
        <taxon>Ectocarpus</taxon>
    </lineage>
</organism>
<dbReference type="SMART" id="SM00332">
    <property type="entry name" value="PP2Cc"/>
    <property type="match status" value="1"/>
</dbReference>
<keyword evidence="1" id="KW-0378">Hydrolase</keyword>
<comment type="cofactor">
    <cofactor evidence="1">
        <name>Mg(2+)</name>
        <dbReference type="ChEBI" id="CHEBI:18420"/>
    </cofactor>
</comment>
<comment type="similarity">
    <text evidence="1">Belongs to the PP2C family.</text>
</comment>
<dbReference type="GO" id="GO:0046872">
    <property type="term" value="F:metal ion binding"/>
    <property type="evidence" value="ECO:0007669"/>
    <property type="project" value="UniProtKB-UniRule"/>
</dbReference>
<feature type="domain" description="PPM-type phosphatase" evidence="3">
    <location>
        <begin position="49"/>
        <end position="396"/>
    </location>
</feature>
<keyword evidence="1" id="KW-0464">Manganese</keyword>
<accession>D7FIA4</accession>
<sequence>MRGALSTVLAAAGGTHAIAFVNPAGWAPPRIKSSKPWGVQNLKAQQTLTLDVDSSMIARPDKAARGGDDAYFVNVGDSGALDLGVFDGVGGWASLGHDPGVFSRGFAKATAANITAQRAEEAVSLRRSQLEGEPLPRIAQGVDLQQALEYATTNAALAGTQGTCTACVVTFDPVYGMLNGVNVGDSGALLVRRDARGTPFVALRTATQRHNFNQPYQLGTGSRDKAHDARDFLFYVREGDLVVLATDGLLDNMFESDILRCIEEAFEGDAETTAHEACDKPVDLASALARKAFNLSRDKERLTPWEEEAVAAGVIPTRGSVDGPSTDRGKRRLEWDASKWGLALERSVTAGLNSFRRGAAGAPKQDDRRDSIMPEEDTTSFRGGKMDDITVLVATVRRAGSPSRKATVREGADARTT</sequence>
<dbReference type="InterPro" id="IPR001932">
    <property type="entry name" value="PPM-type_phosphatase-like_dom"/>
</dbReference>